<evidence type="ECO:0000256" key="3">
    <source>
        <dbReference type="ARBA" id="ARBA00023125"/>
    </source>
</evidence>
<keyword evidence="4" id="KW-0804">Transcription</keyword>
<comment type="similarity">
    <text evidence="1">Belongs to the LysR transcriptional regulatory family.</text>
</comment>
<keyword evidence="9" id="KW-1185">Reference proteome</keyword>
<dbReference type="CDD" id="cd08434">
    <property type="entry name" value="PBP2_GltC_like"/>
    <property type="match status" value="1"/>
</dbReference>
<dbReference type="Pfam" id="PF00126">
    <property type="entry name" value="HTH_1"/>
    <property type="match status" value="1"/>
</dbReference>
<keyword evidence="3" id="KW-0238">DNA-binding</keyword>
<sequence length="300" mass="34009">MELRQIQYFIEVAHREHMTEAAEALHVAQSAVSRQIVNLEAEMGVDLFIREGRNIRLTHVGKMFLEKMETAMDLIYEAKREIEEQLDPERGTVRIGFPSSLAASLLPTVISAFRKEHPTVNIQLHQDSYRYLVEQVVLGDIDLALLGPVPKNDQRVKSEILFVEKLVALVYAKHPLATRKSLQLDELRNDPFILSPKGYILQNIVENACRQYGFDPQVSFEGKDIDAIKGLVAAGLGVTLLPEITLVDSLPRTTVKIPLAEQNVTRTVGMIIPKNRKLMPTELLFHKFLKEFFHTLSGFQ</sequence>
<evidence type="ECO:0000313" key="8">
    <source>
        <dbReference type="Proteomes" id="UP000287296"/>
    </source>
</evidence>
<feature type="domain" description="HTH lysR-type" evidence="5">
    <location>
        <begin position="1"/>
        <end position="58"/>
    </location>
</feature>
<evidence type="ECO:0000313" key="9">
    <source>
        <dbReference type="Proteomes" id="UP000680670"/>
    </source>
</evidence>
<reference evidence="7 8" key="1">
    <citation type="submission" date="2018-12" db="EMBL/GenBank/DDBJ databases">
        <authorList>
            <person name="Sun L."/>
            <person name="Chen Z."/>
        </authorList>
    </citation>
    <scope>NUCLEOTIDE SEQUENCE [LARGE SCALE GENOMIC DNA]</scope>
    <source>
        <strain evidence="7 8">LMG 29736</strain>
    </source>
</reference>
<evidence type="ECO:0000256" key="1">
    <source>
        <dbReference type="ARBA" id="ARBA00009437"/>
    </source>
</evidence>
<dbReference type="InterPro" id="IPR000847">
    <property type="entry name" value="LysR_HTH_N"/>
</dbReference>
<accession>A0A429X2P5</accession>
<dbReference type="GO" id="GO:0003677">
    <property type="term" value="F:DNA binding"/>
    <property type="evidence" value="ECO:0007669"/>
    <property type="project" value="UniProtKB-KW"/>
</dbReference>
<organism evidence="7 8">
    <name type="scientific">Siminovitchia terrae</name>
    <name type="common">Bacillus terrae</name>
    <dbReference type="NCBI Taxonomy" id="1914933"/>
    <lineage>
        <taxon>Bacteria</taxon>
        <taxon>Bacillati</taxon>
        <taxon>Bacillota</taxon>
        <taxon>Bacilli</taxon>
        <taxon>Bacillales</taxon>
        <taxon>Bacillaceae</taxon>
        <taxon>Siminovitchia</taxon>
    </lineage>
</organism>
<dbReference type="PRINTS" id="PR00039">
    <property type="entry name" value="HTHLYSR"/>
</dbReference>
<comment type="caution">
    <text evidence="7">The sequence shown here is derived from an EMBL/GenBank/DDBJ whole genome shotgun (WGS) entry which is preliminary data.</text>
</comment>
<dbReference type="PANTHER" id="PTHR30346">
    <property type="entry name" value="TRANSCRIPTIONAL DUAL REGULATOR HCAR-RELATED"/>
    <property type="match status" value="1"/>
</dbReference>
<dbReference type="SUPFAM" id="SSF53850">
    <property type="entry name" value="Periplasmic binding protein-like II"/>
    <property type="match status" value="1"/>
</dbReference>
<dbReference type="InterPro" id="IPR036388">
    <property type="entry name" value="WH-like_DNA-bd_sf"/>
</dbReference>
<dbReference type="SUPFAM" id="SSF46785">
    <property type="entry name" value="Winged helix' DNA-binding domain"/>
    <property type="match status" value="1"/>
</dbReference>
<gene>
    <name evidence="6" type="primary">gltC</name>
    <name evidence="7" type="ORF">D5F11_021925</name>
    <name evidence="6" type="ORF">J6TS1_13830</name>
</gene>
<dbReference type="EMBL" id="BORJ01000003">
    <property type="protein sequence ID" value="GIN95513.1"/>
    <property type="molecule type" value="Genomic_DNA"/>
</dbReference>
<evidence type="ECO:0000313" key="6">
    <source>
        <dbReference type="EMBL" id="GIN95513.1"/>
    </source>
</evidence>
<dbReference type="PROSITE" id="PS50931">
    <property type="entry name" value="HTH_LYSR"/>
    <property type="match status" value="1"/>
</dbReference>
<dbReference type="EMBL" id="QYTW02000031">
    <property type="protein sequence ID" value="RST57578.1"/>
    <property type="molecule type" value="Genomic_DNA"/>
</dbReference>
<dbReference type="GO" id="GO:0003700">
    <property type="term" value="F:DNA-binding transcription factor activity"/>
    <property type="evidence" value="ECO:0007669"/>
    <property type="project" value="InterPro"/>
</dbReference>
<dbReference type="Proteomes" id="UP000287296">
    <property type="component" value="Unassembled WGS sequence"/>
</dbReference>
<dbReference type="AlphaFoldDB" id="A0A429X2P5"/>
<proteinExistence type="inferred from homology"/>
<dbReference type="GO" id="GO:0032993">
    <property type="term" value="C:protein-DNA complex"/>
    <property type="evidence" value="ECO:0007669"/>
    <property type="project" value="TreeGrafter"/>
</dbReference>
<dbReference type="Gene3D" id="1.10.10.10">
    <property type="entry name" value="Winged helix-like DNA-binding domain superfamily/Winged helix DNA-binding domain"/>
    <property type="match status" value="1"/>
</dbReference>
<dbReference type="InterPro" id="IPR005119">
    <property type="entry name" value="LysR_subst-bd"/>
</dbReference>
<dbReference type="FunFam" id="1.10.10.10:FF:000001">
    <property type="entry name" value="LysR family transcriptional regulator"/>
    <property type="match status" value="1"/>
</dbReference>
<name>A0A429X2P5_SIMTE</name>
<dbReference type="OrthoDB" id="9803735at2"/>
<dbReference type="Proteomes" id="UP000680670">
    <property type="component" value="Unassembled WGS sequence"/>
</dbReference>
<evidence type="ECO:0000313" key="7">
    <source>
        <dbReference type="EMBL" id="RST57578.1"/>
    </source>
</evidence>
<keyword evidence="2" id="KW-0805">Transcription regulation</keyword>
<protein>
    <submittedName>
        <fullName evidence="6">HTH-type transcriptional regulator GltC</fullName>
    </submittedName>
    <submittedName>
        <fullName evidence="7">LysR family transcriptional regulator</fullName>
    </submittedName>
</protein>
<dbReference type="RefSeq" id="WP_120118223.1">
    <property type="nucleotide sequence ID" value="NZ_BORI01000005.1"/>
</dbReference>
<evidence type="ECO:0000256" key="4">
    <source>
        <dbReference type="ARBA" id="ARBA00023163"/>
    </source>
</evidence>
<dbReference type="InterPro" id="IPR036390">
    <property type="entry name" value="WH_DNA-bd_sf"/>
</dbReference>
<dbReference type="Gene3D" id="3.40.190.10">
    <property type="entry name" value="Periplasmic binding protein-like II"/>
    <property type="match status" value="2"/>
</dbReference>
<dbReference type="PANTHER" id="PTHR30346:SF28">
    <property type="entry name" value="HTH-TYPE TRANSCRIPTIONAL REGULATOR CYNR"/>
    <property type="match status" value="1"/>
</dbReference>
<dbReference type="Pfam" id="PF03466">
    <property type="entry name" value="LysR_substrate"/>
    <property type="match status" value="1"/>
</dbReference>
<reference evidence="6 9" key="2">
    <citation type="submission" date="2021-03" db="EMBL/GenBank/DDBJ databases">
        <title>Antimicrobial resistance genes in bacteria isolated from Japanese honey, and their potential for conferring macrolide and lincosamide resistance in the American foulbrood pathogen Paenibacillus larvae.</title>
        <authorList>
            <person name="Okamoto M."/>
            <person name="Kumagai M."/>
            <person name="Kanamori H."/>
            <person name="Takamatsu D."/>
        </authorList>
    </citation>
    <scope>NUCLEOTIDE SEQUENCE [LARGE SCALE GENOMIC DNA]</scope>
    <source>
        <strain evidence="6 9">J6TS1</strain>
    </source>
</reference>
<evidence type="ECO:0000259" key="5">
    <source>
        <dbReference type="PROSITE" id="PS50931"/>
    </source>
</evidence>
<evidence type="ECO:0000256" key="2">
    <source>
        <dbReference type="ARBA" id="ARBA00023015"/>
    </source>
</evidence>